<feature type="non-terminal residue" evidence="8">
    <location>
        <position position="1"/>
    </location>
</feature>
<dbReference type="Pfam" id="PF02984">
    <property type="entry name" value="Cyclin_C"/>
    <property type="match status" value="1"/>
</dbReference>
<comment type="caution">
    <text evidence="8">The sequence shown here is derived from an EMBL/GenBank/DDBJ whole genome shotgun (WGS) entry which is preliminary data.</text>
</comment>
<dbReference type="FunFam" id="1.10.472.10:FF:000001">
    <property type="entry name" value="G2/mitotic-specific cyclin"/>
    <property type="match status" value="1"/>
</dbReference>
<accession>A0A8X8BIV2</accession>
<dbReference type="AlphaFoldDB" id="A0A8X8BIV2"/>
<keyword evidence="9" id="KW-1185">Reference proteome</keyword>
<evidence type="ECO:0000256" key="1">
    <source>
        <dbReference type="ARBA" id="ARBA00006955"/>
    </source>
</evidence>
<evidence type="ECO:0000259" key="7">
    <source>
        <dbReference type="SMART" id="SM00385"/>
    </source>
</evidence>
<dbReference type="Pfam" id="PF00134">
    <property type="entry name" value="Cyclin_N"/>
    <property type="match status" value="1"/>
</dbReference>
<feature type="compositionally biased region" description="Acidic residues" evidence="6">
    <location>
        <begin position="414"/>
        <end position="426"/>
    </location>
</feature>
<feature type="region of interest" description="Disordered" evidence="6">
    <location>
        <begin position="396"/>
        <end position="426"/>
    </location>
</feature>
<keyword evidence="4" id="KW-0131">Cell cycle</keyword>
<name>A0A8X8BIV2_POLSE</name>
<dbReference type="Gene3D" id="1.10.472.10">
    <property type="entry name" value="Cyclin-like"/>
    <property type="match status" value="3"/>
</dbReference>
<dbReference type="Proteomes" id="UP000886611">
    <property type="component" value="Unassembled WGS sequence"/>
</dbReference>
<dbReference type="InterPro" id="IPR013763">
    <property type="entry name" value="Cyclin-like_dom"/>
</dbReference>
<evidence type="ECO:0000256" key="2">
    <source>
        <dbReference type="ARBA" id="ARBA00022618"/>
    </source>
</evidence>
<dbReference type="InterPro" id="IPR004367">
    <property type="entry name" value="Cyclin_C-dom"/>
</dbReference>
<evidence type="ECO:0000256" key="5">
    <source>
        <dbReference type="RuleBase" id="RU000383"/>
    </source>
</evidence>
<comment type="similarity">
    <text evidence="1">Belongs to the cyclin family. Cyclin AB subfamily.</text>
</comment>
<dbReference type="CDD" id="cd20504">
    <property type="entry name" value="CYCLIN_CCNA_rpt1"/>
    <property type="match status" value="1"/>
</dbReference>
<dbReference type="InterPro" id="IPR006671">
    <property type="entry name" value="Cyclin_N"/>
</dbReference>
<evidence type="ECO:0000313" key="9">
    <source>
        <dbReference type="Proteomes" id="UP000886611"/>
    </source>
</evidence>
<dbReference type="InterPro" id="IPR039361">
    <property type="entry name" value="Cyclin"/>
</dbReference>
<evidence type="ECO:0000256" key="3">
    <source>
        <dbReference type="ARBA" id="ARBA00023127"/>
    </source>
</evidence>
<protein>
    <submittedName>
        <fullName evidence="8">CCNA1 protein</fullName>
    </submittedName>
</protein>
<dbReference type="GO" id="GO:0051301">
    <property type="term" value="P:cell division"/>
    <property type="evidence" value="ECO:0007669"/>
    <property type="project" value="UniProtKB-KW"/>
</dbReference>
<dbReference type="SUPFAM" id="SSF47954">
    <property type="entry name" value="Cyclin-like"/>
    <property type="match status" value="2"/>
</dbReference>
<sequence>MNFNRLASQYVAQENRNPIVRTAKESSVVPPVPRAHRPVLGVLCENEQRRRTDSRSSFCSRNHSGYEKEPSDAYKRAFPVCSISRSSVNYEVFVDEPQEPPRPVQKRTVPVENVPSDESIALQHKDFRLFLELSAGSLDVSMQSVHEEPPACGDLSVAEYADDIYSYLQESERKFRPRLGYMRKQPDITNNMRVILVDWLVEVCEEYKLQSETLYLAVNYLDRFLSCMSVLRGKLQLVGTAAVFLASKHEEICPPDIEEFVYITDDTYTKKQLLRMEHLLLKVLAFDLAVPTAYQFLLQFLKMGAVCKKTESLSLPETLACFSGYDLADLWPCILDLHKAFTGAVKQPQQAIREKYKNSNVTHVHIRSSVKHVLPCTGTHSNKHLSLLASEDPQKRCFPDGKDANSGANGETRSEDDEGPLFEEEL</sequence>
<evidence type="ECO:0000313" key="8">
    <source>
        <dbReference type="EMBL" id="KAG2456524.1"/>
    </source>
</evidence>
<dbReference type="InterPro" id="IPR048258">
    <property type="entry name" value="Cyclins_cyclin-box"/>
</dbReference>
<evidence type="ECO:0000256" key="6">
    <source>
        <dbReference type="SAM" id="MobiDB-lite"/>
    </source>
</evidence>
<dbReference type="EMBL" id="JAATIS010008602">
    <property type="protein sequence ID" value="KAG2456524.1"/>
    <property type="molecule type" value="Genomic_DNA"/>
</dbReference>
<feature type="non-terminal residue" evidence="8">
    <location>
        <position position="426"/>
    </location>
</feature>
<gene>
    <name evidence="8" type="primary">Ccna1</name>
    <name evidence="8" type="ORF">GTO96_0013864</name>
</gene>
<evidence type="ECO:0000256" key="4">
    <source>
        <dbReference type="ARBA" id="ARBA00023306"/>
    </source>
</evidence>
<keyword evidence="3 5" id="KW-0195">Cyclin</keyword>
<dbReference type="PANTHER" id="PTHR10177">
    <property type="entry name" value="CYCLINS"/>
    <property type="match status" value="1"/>
</dbReference>
<reference evidence="8 9" key="1">
    <citation type="journal article" date="2021" name="Cell">
        <title>Tracing the genetic footprints of vertebrate landing in non-teleost ray-finned fishes.</title>
        <authorList>
            <person name="Bi X."/>
            <person name="Wang K."/>
            <person name="Yang L."/>
            <person name="Pan H."/>
            <person name="Jiang H."/>
            <person name="Wei Q."/>
            <person name="Fang M."/>
            <person name="Yu H."/>
            <person name="Zhu C."/>
            <person name="Cai Y."/>
            <person name="He Y."/>
            <person name="Gan X."/>
            <person name="Zeng H."/>
            <person name="Yu D."/>
            <person name="Zhu Y."/>
            <person name="Jiang H."/>
            <person name="Qiu Q."/>
            <person name="Yang H."/>
            <person name="Zhang Y.E."/>
            <person name="Wang W."/>
            <person name="Zhu M."/>
            <person name="He S."/>
            <person name="Zhang G."/>
        </authorList>
    </citation>
    <scope>NUCLEOTIDE SEQUENCE [LARGE SCALE GENOMIC DNA]</scope>
    <source>
        <strain evidence="8">Bchr_013</strain>
    </source>
</reference>
<proteinExistence type="inferred from homology"/>
<dbReference type="InterPro" id="IPR036915">
    <property type="entry name" value="Cyclin-like_sf"/>
</dbReference>
<feature type="domain" description="Cyclin-like" evidence="7">
    <location>
        <begin position="198"/>
        <end position="282"/>
    </location>
</feature>
<organism evidence="8 9">
    <name type="scientific">Polypterus senegalus</name>
    <name type="common">Senegal bichir</name>
    <dbReference type="NCBI Taxonomy" id="55291"/>
    <lineage>
        <taxon>Eukaryota</taxon>
        <taxon>Metazoa</taxon>
        <taxon>Chordata</taxon>
        <taxon>Craniata</taxon>
        <taxon>Vertebrata</taxon>
        <taxon>Euteleostomi</taxon>
        <taxon>Actinopterygii</taxon>
        <taxon>Polypteriformes</taxon>
        <taxon>Polypteridae</taxon>
        <taxon>Polypterus</taxon>
    </lineage>
</organism>
<dbReference type="PROSITE" id="PS00292">
    <property type="entry name" value="CYCLINS"/>
    <property type="match status" value="1"/>
</dbReference>
<dbReference type="SMART" id="SM00385">
    <property type="entry name" value="CYCLIN"/>
    <property type="match status" value="1"/>
</dbReference>
<keyword evidence="2" id="KW-0132">Cell division</keyword>